<name>A0A165MTN2_9AGAM</name>
<dbReference type="STRING" id="1314782.A0A165MTN2"/>
<reference evidence="2 3" key="1">
    <citation type="journal article" date="2016" name="Mol. Biol. Evol.">
        <title>Comparative Genomics of Early-Diverging Mushroom-Forming Fungi Provides Insights into the Origins of Lignocellulose Decay Capabilities.</title>
        <authorList>
            <person name="Nagy L.G."/>
            <person name="Riley R."/>
            <person name="Tritt A."/>
            <person name="Adam C."/>
            <person name="Daum C."/>
            <person name="Floudas D."/>
            <person name="Sun H."/>
            <person name="Yadav J.S."/>
            <person name="Pangilinan J."/>
            <person name="Larsson K.H."/>
            <person name="Matsuura K."/>
            <person name="Barry K."/>
            <person name="Labutti K."/>
            <person name="Kuo R."/>
            <person name="Ohm R.A."/>
            <person name="Bhattacharya S.S."/>
            <person name="Shirouzu T."/>
            <person name="Yoshinaga Y."/>
            <person name="Martin F.M."/>
            <person name="Grigoriev I.V."/>
            <person name="Hibbett D.S."/>
        </authorList>
    </citation>
    <scope>NUCLEOTIDE SEQUENCE [LARGE SCALE GENOMIC DNA]</scope>
    <source>
        <strain evidence="2 3">HHB14362 ss-1</strain>
    </source>
</reference>
<dbReference type="InterPro" id="IPR000719">
    <property type="entry name" value="Prot_kinase_dom"/>
</dbReference>
<dbReference type="PROSITE" id="PS50011">
    <property type="entry name" value="PROTEIN_KINASE_DOM"/>
    <property type="match status" value="1"/>
</dbReference>
<feature type="domain" description="Protein kinase" evidence="1">
    <location>
        <begin position="1"/>
        <end position="103"/>
    </location>
</feature>
<evidence type="ECO:0000313" key="3">
    <source>
        <dbReference type="Proteomes" id="UP000076761"/>
    </source>
</evidence>
<dbReference type="InterPro" id="IPR001245">
    <property type="entry name" value="Ser-Thr/Tyr_kinase_cat_dom"/>
</dbReference>
<dbReference type="AlphaFoldDB" id="A0A165MTN2"/>
<dbReference type="Proteomes" id="UP000076761">
    <property type="component" value="Unassembled WGS sequence"/>
</dbReference>
<dbReference type="EMBL" id="KV425662">
    <property type="protein sequence ID" value="KZT18760.1"/>
    <property type="molecule type" value="Genomic_DNA"/>
</dbReference>
<evidence type="ECO:0000259" key="1">
    <source>
        <dbReference type="PROSITE" id="PS50011"/>
    </source>
</evidence>
<dbReference type="Pfam" id="PF07714">
    <property type="entry name" value="PK_Tyr_Ser-Thr"/>
    <property type="match status" value="1"/>
</dbReference>
<evidence type="ECO:0000313" key="2">
    <source>
        <dbReference type="EMBL" id="KZT18760.1"/>
    </source>
</evidence>
<gene>
    <name evidence="2" type="ORF">NEOLEDRAFT_1103117</name>
</gene>
<accession>A0A165MTN2</accession>
<organism evidence="2 3">
    <name type="scientific">Neolentinus lepideus HHB14362 ss-1</name>
    <dbReference type="NCBI Taxonomy" id="1314782"/>
    <lineage>
        <taxon>Eukaryota</taxon>
        <taxon>Fungi</taxon>
        <taxon>Dikarya</taxon>
        <taxon>Basidiomycota</taxon>
        <taxon>Agaricomycotina</taxon>
        <taxon>Agaricomycetes</taxon>
        <taxon>Gloeophyllales</taxon>
        <taxon>Gloeophyllaceae</taxon>
        <taxon>Neolentinus</taxon>
    </lineage>
</organism>
<dbReference type="GO" id="GO:0004672">
    <property type="term" value="F:protein kinase activity"/>
    <property type="evidence" value="ECO:0007669"/>
    <property type="project" value="InterPro"/>
</dbReference>
<sequence>MNKVRFKSTLTDMWGFGMLCLELMTGRVPFWTIQRERDVARHILNGSLPDIPEITSAGVTDNQLWRHVTSCWKSEPLERIPIAELRLSLSHLQTVSHTEEGFFYMDALDEVNPPHPENPHDEEFDESRPWSTTRLTKPLFSIKRRATL</sequence>
<dbReference type="InParanoid" id="A0A165MTN2"/>
<keyword evidence="3" id="KW-1185">Reference proteome</keyword>
<proteinExistence type="predicted"/>
<dbReference type="SUPFAM" id="SSF56112">
    <property type="entry name" value="Protein kinase-like (PK-like)"/>
    <property type="match status" value="1"/>
</dbReference>
<dbReference type="InterPro" id="IPR011009">
    <property type="entry name" value="Kinase-like_dom_sf"/>
</dbReference>
<dbReference type="Gene3D" id="1.10.510.10">
    <property type="entry name" value="Transferase(Phosphotransferase) domain 1"/>
    <property type="match status" value="1"/>
</dbReference>
<dbReference type="OrthoDB" id="5809314at2759"/>
<protein>
    <recommendedName>
        <fullName evidence="1">Protein kinase domain-containing protein</fullName>
    </recommendedName>
</protein>
<dbReference type="GO" id="GO:0005524">
    <property type="term" value="F:ATP binding"/>
    <property type="evidence" value="ECO:0007669"/>
    <property type="project" value="InterPro"/>
</dbReference>